<dbReference type="Pfam" id="PF03850">
    <property type="entry name" value="Tfb4"/>
    <property type="match status" value="2"/>
</dbReference>
<dbReference type="Gene3D" id="3.40.50.410">
    <property type="entry name" value="von Willebrand factor, type A domain"/>
    <property type="match status" value="2"/>
</dbReference>
<dbReference type="GO" id="GO:0008270">
    <property type="term" value="F:zinc ion binding"/>
    <property type="evidence" value="ECO:0007669"/>
    <property type="project" value="UniProtKB-KW"/>
</dbReference>
<dbReference type="OMA" id="IHRINKG"/>
<dbReference type="GO" id="GO:0006289">
    <property type="term" value="P:nucleotide-excision repair"/>
    <property type="evidence" value="ECO:0000318"/>
    <property type="project" value="GO_Central"/>
</dbReference>
<dbReference type="PANTHER" id="PTHR12831:SF0">
    <property type="entry name" value="GENERAL TRANSCRIPTION FACTOR IIH SUBUNIT 3"/>
    <property type="match status" value="1"/>
</dbReference>
<gene>
    <name evidence="12" type="ORF">NEMVEDRAFT_v1g245039</name>
</gene>
<dbReference type="InterPro" id="IPR036465">
    <property type="entry name" value="vWFA_dom_sf"/>
</dbReference>
<dbReference type="STRING" id="45351.A7SG25"/>
<evidence type="ECO:0000256" key="5">
    <source>
        <dbReference type="ARBA" id="ARBA00022771"/>
    </source>
</evidence>
<dbReference type="EMBL" id="DS469648">
    <property type="protein sequence ID" value="EDO37364.1"/>
    <property type="molecule type" value="Genomic_DNA"/>
</dbReference>
<dbReference type="GO" id="GO:0000439">
    <property type="term" value="C:transcription factor TFIIH core complex"/>
    <property type="evidence" value="ECO:0000318"/>
    <property type="project" value="GO_Central"/>
</dbReference>
<keyword evidence="7 11" id="KW-0805">Transcription regulation</keyword>
<dbReference type="eggNOG" id="KOG2487">
    <property type="taxonomic scope" value="Eukaryota"/>
</dbReference>
<evidence type="ECO:0000256" key="8">
    <source>
        <dbReference type="ARBA" id="ARBA00023163"/>
    </source>
</evidence>
<keyword evidence="3 11" id="KW-0479">Metal-binding</keyword>
<evidence type="ECO:0000256" key="9">
    <source>
        <dbReference type="ARBA" id="ARBA00023204"/>
    </source>
</evidence>
<sequence>MADENSRSLLVVIFDANPVAWGGIAVEGNETQISLTRCLESLMVLCNSYLLLKHNNLLAFVAASTNGSKFLYPKASCEGIQSLPSQDSKYEKFSEFNDTVLREIKKLVGAAQSTVGAKLQPRILIIKASPDDASHYMPVMNSIFAAQKSNTCIDACVLYEHSGYLQQATDITGGVYLKIPETQALLQYLM</sequence>
<protein>
    <recommendedName>
        <fullName evidence="11">General transcription factor IIH subunit 3</fullName>
    </recommendedName>
    <alternativeName>
        <fullName evidence="11">General transcription factor IIH polypeptide 3</fullName>
    </alternativeName>
</protein>
<dbReference type="GO" id="GO:0005675">
    <property type="term" value="C:transcription factor TFIIH holo complex"/>
    <property type="evidence" value="ECO:0000318"/>
    <property type="project" value="GO_Central"/>
</dbReference>
<keyword evidence="5 11" id="KW-0863">Zinc-finger</keyword>
<evidence type="ECO:0000256" key="6">
    <source>
        <dbReference type="ARBA" id="ARBA00022833"/>
    </source>
</evidence>
<organism evidence="12 13">
    <name type="scientific">Nematostella vectensis</name>
    <name type="common">Starlet sea anemone</name>
    <dbReference type="NCBI Taxonomy" id="45351"/>
    <lineage>
        <taxon>Eukaryota</taxon>
        <taxon>Metazoa</taxon>
        <taxon>Cnidaria</taxon>
        <taxon>Anthozoa</taxon>
        <taxon>Hexacorallia</taxon>
        <taxon>Actiniaria</taxon>
        <taxon>Edwardsiidae</taxon>
        <taxon>Nematostella</taxon>
    </lineage>
</organism>
<feature type="non-terminal residue" evidence="12">
    <location>
        <position position="190"/>
    </location>
</feature>
<name>A7SG25_NEMVE</name>
<dbReference type="Proteomes" id="UP000001593">
    <property type="component" value="Unassembled WGS sequence"/>
</dbReference>
<keyword evidence="4 11" id="KW-0227">DNA damage</keyword>
<dbReference type="InParanoid" id="A7SG25"/>
<dbReference type="GO" id="GO:0006355">
    <property type="term" value="P:regulation of DNA-templated transcription"/>
    <property type="evidence" value="ECO:0007669"/>
    <property type="project" value="InterPro"/>
</dbReference>
<dbReference type="AlphaFoldDB" id="A7SG25"/>
<dbReference type="HOGENOM" id="CLU_040211_1_0_1"/>
<comment type="subunit">
    <text evidence="11">Part of a TFIID-containing RNA polymerase II pre-initiation complex that is composed of TBP and at least GTF2A1, GTF2A2, GTF2E1, GTF2E2, GTF2F1, GTF2H2, GTF2H3, GTF2H4, GTF2H5, GTF2B, TCEA1, ERCC2, ERCC3, TAF1, TAF2, TAF3, TAF4, TAF5, TAF6, TAF7, TAF8, TAF9, TAF10, TAF11, TAF12 and TAF13. Component of the 7-subunit TFIIH core complex composed of XPB/ERCC3, XPD/ERCC2, GTF2H1, GTF2H2, GTF2H3, GTF2H4 and GTF2H5, which is active in NER. The core complex associates with the 3-subunit CDK-activating kinase (CAK) module composed of CCNH/cyclin H, CDK7 and MNAT1 to form the 10-subunit holoenzyme (holo-TFIIH) active in transcription. Interacts with RARA; the interaction requires prior phosphorylation of RARA on 'Ser-369' which then enhances interaction of RARA with CDK7.</text>
</comment>
<evidence type="ECO:0000313" key="13">
    <source>
        <dbReference type="Proteomes" id="UP000001593"/>
    </source>
</evidence>
<comment type="similarity">
    <text evidence="2 11">Belongs to the TFB4 family.</text>
</comment>
<keyword evidence="10 11" id="KW-0539">Nucleus</keyword>
<comment type="subcellular location">
    <subcellularLocation>
        <location evidence="1 11">Nucleus</location>
    </subcellularLocation>
</comment>
<evidence type="ECO:0000256" key="2">
    <source>
        <dbReference type="ARBA" id="ARBA00005273"/>
    </source>
</evidence>
<comment type="function">
    <text evidence="11">Component of the general transcription and DNA repair factor IIH (TFIIH) core complex, which is involved in general and transcription-coupled nucleotide excision repair (NER) of damaged DNA and, when complexed to CAK, in RNA transcription by RNA polymerase II. In NER, TFIIH acts by opening DNA around the lesion to allow the excision of the damaged oligonucleotide and its replacement by a new DNA fragment. In transcription, TFIIH has an essential role in transcription initiation. When the pre-initiation complex (PIC) has been established, TFIIH is required for promoter opening and promoter escape. Phosphorylation of the C-terminal tail (CTD) of the largest subunit of RNA polymerase II by the kinase module CAK controls the initiation of transcription.</text>
</comment>
<reference evidence="12 13" key="1">
    <citation type="journal article" date="2007" name="Science">
        <title>Sea anemone genome reveals ancestral eumetazoan gene repertoire and genomic organization.</title>
        <authorList>
            <person name="Putnam N.H."/>
            <person name="Srivastava M."/>
            <person name="Hellsten U."/>
            <person name="Dirks B."/>
            <person name="Chapman J."/>
            <person name="Salamov A."/>
            <person name="Terry A."/>
            <person name="Shapiro H."/>
            <person name="Lindquist E."/>
            <person name="Kapitonov V.V."/>
            <person name="Jurka J."/>
            <person name="Genikhovich G."/>
            <person name="Grigoriev I.V."/>
            <person name="Lucas S.M."/>
            <person name="Steele R.E."/>
            <person name="Finnerty J.R."/>
            <person name="Technau U."/>
            <person name="Martindale M.Q."/>
            <person name="Rokhsar D.S."/>
        </authorList>
    </citation>
    <scope>NUCLEOTIDE SEQUENCE [LARGE SCALE GENOMIC DNA]</scope>
    <source>
        <strain evidence="13">CH2 X CH6</strain>
    </source>
</reference>
<dbReference type="PANTHER" id="PTHR12831">
    <property type="entry name" value="TRANSCRIPTION INITIATION FACTOR IIH TFIIH , POLYPEPTIDE 3-RELATED"/>
    <property type="match status" value="1"/>
</dbReference>
<evidence type="ECO:0000256" key="4">
    <source>
        <dbReference type="ARBA" id="ARBA00022763"/>
    </source>
</evidence>
<evidence type="ECO:0000256" key="11">
    <source>
        <dbReference type="RuleBase" id="RU368090"/>
    </source>
</evidence>
<keyword evidence="9 11" id="KW-0234">DNA repair</keyword>
<accession>A7SG25</accession>
<proteinExistence type="inferred from homology"/>
<keyword evidence="8 11" id="KW-0804">Transcription</keyword>
<evidence type="ECO:0000256" key="7">
    <source>
        <dbReference type="ARBA" id="ARBA00023015"/>
    </source>
</evidence>
<dbReference type="PhylomeDB" id="A7SG25"/>
<evidence type="ECO:0000256" key="3">
    <source>
        <dbReference type="ARBA" id="ARBA00022723"/>
    </source>
</evidence>
<evidence type="ECO:0000256" key="10">
    <source>
        <dbReference type="ARBA" id="ARBA00023242"/>
    </source>
</evidence>
<evidence type="ECO:0000313" key="12">
    <source>
        <dbReference type="EMBL" id="EDO37364.1"/>
    </source>
</evidence>
<dbReference type="InterPro" id="IPR004600">
    <property type="entry name" value="TFIIH_Tfb4/GTF2H3"/>
</dbReference>
<evidence type="ECO:0000256" key="1">
    <source>
        <dbReference type="ARBA" id="ARBA00004123"/>
    </source>
</evidence>
<keyword evidence="13" id="KW-1185">Reference proteome</keyword>
<dbReference type="FunFam" id="3.40.50.410:FF:000265">
    <property type="entry name" value="Predicted protein"/>
    <property type="match status" value="1"/>
</dbReference>
<keyword evidence="6 11" id="KW-0862">Zinc</keyword>